<dbReference type="AlphaFoldDB" id="A0A6M4PPP5"/>
<evidence type="ECO:0000313" key="3">
    <source>
        <dbReference type="EMBL" id="QJS13105.1"/>
    </source>
</evidence>
<proteinExistence type="predicted"/>
<feature type="transmembrane region" description="Helical" evidence="2">
    <location>
        <begin position="65"/>
        <end position="87"/>
    </location>
</feature>
<name>A0A6M4PPP5_9ACTN</name>
<feature type="transmembrane region" description="Helical" evidence="2">
    <location>
        <begin position="38"/>
        <end position="59"/>
    </location>
</feature>
<dbReference type="KEGG" id="sarg:HKX69_29400"/>
<accession>A0A6M4PPP5</accession>
<keyword evidence="2" id="KW-0472">Membrane</keyword>
<reference evidence="3 4" key="1">
    <citation type="submission" date="2020-05" db="EMBL/GenBank/DDBJ databases">
        <authorList>
            <person name="Li K."/>
        </authorList>
    </citation>
    <scope>NUCLEOTIDE SEQUENCE [LARGE SCALE GENOMIC DNA]</scope>
    <source>
        <strain evidence="4">jing01</strain>
    </source>
</reference>
<sequence length="185" mass="20516">MEHGHDTRPQPTGAHPSGTGTVVHDRGWRDDARTSARCAGALFGLLLCVDWTAGSLTWWRGGLWLLLALLLLLVLLPVRVSAGRGWLATRRLYRTRRVRTDLLTAVRPLDGVTRRLVLRDTLGNRVEIDPEVLIRNPELWYRLDEGARAAQAAGTLLCGAAALRRLARRVDRETALGVFRASGLE</sequence>
<dbReference type="RefSeq" id="WP_171158343.1">
    <property type="nucleotide sequence ID" value="NZ_CP053189.1"/>
</dbReference>
<evidence type="ECO:0000256" key="2">
    <source>
        <dbReference type="SAM" id="Phobius"/>
    </source>
</evidence>
<keyword evidence="2" id="KW-1133">Transmembrane helix</keyword>
<gene>
    <name evidence="3" type="ORF">HKX69_29400</name>
</gene>
<dbReference type="Proteomes" id="UP000502641">
    <property type="component" value="Chromosome"/>
</dbReference>
<organism evidence="3 4">
    <name type="scientific">Streptomyces argyrophylli</name>
    <dbReference type="NCBI Taxonomy" id="2726118"/>
    <lineage>
        <taxon>Bacteria</taxon>
        <taxon>Bacillati</taxon>
        <taxon>Actinomycetota</taxon>
        <taxon>Actinomycetes</taxon>
        <taxon>Kitasatosporales</taxon>
        <taxon>Streptomycetaceae</taxon>
        <taxon>Streptomyces</taxon>
    </lineage>
</organism>
<keyword evidence="4" id="KW-1185">Reference proteome</keyword>
<protein>
    <submittedName>
        <fullName evidence="3">Uncharacterized protein</fullName>
    </submittedName>
</protein>
<evidence type="ECO:0000256" key="1">
    <source>
        <dbReference type="SAM" id="MobiDB-lite"/>
    </source>
</evidence>
<evidence type="ECO:0000313" key="4">
    <source>
        <dbReference type="Proteomes" id="UP000502641"/>
    </source>
</evidence>
<keyword evidence="2" id="KW-0812">Transmembrane</keyword>
<dbReference type="EMBL" id="CP053189">
    <property type="protein sequence ID" value="QJS13105.1"/>
    <property type="molecule type" value="Genomic_DNA"/>
</dbReference>
<feature type="region of interest" description="Disordered" evidence="1">
    <location>
        <begin position="1"/>
        <end position="24"/>
    </location>
</feature>